<reference evidence="5" key="1">
    <citation type="journal article" date="2016" name="Proc. Natl. Acad. Sci. U.S.A.">
        <title>Lipid metabolic changes in an early divergent fungus govern the establishment of a mutualistic symbiosis with endobacteria.</title>
        <authorList>
            <person name="Lastovetsky O.A."/>
            <person name="Gaspar M.L."/>
            <person name="Mondo S.J."/>
            <person name="LaButti K.M."/>
            <person name="Sandor L."/>
            <person name="Grigoriev I.V."/>
            <person name="Henry S.A."/>
            <person name="Pawlowska T.E."/>
        </authorList>
    </citation>
    <scope>NUCLEOTIDE SEQUENCE [LARGE SCALE GENOMIC DNA]</scope>
    <source>
        <strain evidence="5">ATCC 52814</strain>
    </source>
</reference>
<name>A0A1X0R3Y7_RHIZD</name>
<dbReference type="VEuPathDB" id="FungiDB:BCV72DRAFT_206900"/>
<protein>
    <submittedName>
        <fullName evidence="5">TPR-like protein</fullName>
    </submittedName>
</protein>
<dbReference type="Proteomes" id="UP000242414">
    <property type="component" value="Unassembled WGS sequence"/>
</dbReference>
<sequence length="284" mass="32717">MSEHQAHELLLQAEKKLNSWTWFNKKNKNEDAAEMYEKAANTFKLAQRWKEAGDAYLKAAELYKTSQESKFECSKAYENASKCLKRVDAQAAIDALNKAILVDKEACSFRNAAKHHQEIAEIYETEIIDLKGARENWQEAAKLYMADDSRPMINKCVLKVAHFDAQLEEYNAAIEHFEQVATDSIDNPLTKWSNKECYLKAGLCSLCTNDIIKTHELLAKYSAVDSSFETTREYQFLSGILECVENNDQELFTQKVREFDLLTKLDNWKISILLKIKKTMDSNK</sequence>
<dbReference type="PRINTS" id="PR00448">
    <property type="entry name" value="NSFATTACHMNT"/>
</dbReference>
<comment type="subcellular location">
    <subcellularLocation>
        <location evidence="4">Membrane</location>
        <topology evidence="4">Peripheral membrane protein</topology>
    </subcellularLocation>
</comment>
<dbReference type="GO" id="GO:0005774">
    <property type="term" value="C:vacuolar membrane"/>
    <property type="evidence" value="ECO:0007669"/>
    <property type="project" value="TreeGrafter"/>
</dbReference>
<dbReference type="OrthoDB" id="9984275at2759"/>
<evidence type="ECO:0000256" key="4">
    <source>
        <dbReference type="RuleBase" id="RU367013"/>
    </source>
</evidence>
<dbReference type="GO" id="GO:0019905">
    <property type="term" value="F:syntaxin binding"/>
    <property type="evidence" value="ECO:0007669"/>
    <property type="project" value="TreeGrafter"/>
</dbReference>
<dbReference type="AlphaFoldDB" id="A0A1X0R3Y7"/>
<dbReference type="PANTHER" id="PTHR13768">
    <property type="entry name" value="SOLUBLE NSF ATTACHMENT PROTEIN SNAP"/>
    <property type="match status" value="1"/>
</dbReference>
<evidence type="ECO:0000313" key="5">
    <source>
        <dbReference type="EMBL" id="ORE06739.1"/>
    </source>
</evidence>
<keyword evidence="3 4" id="KW-0653">Protein transport</keyword>
<dbReference type="Gene3D" id="1.25.40.10">
    <property type="entry name" value="Tetratricopeptide repeat domain"/>
    <property type="match status" value="1"/>
</dbReference>
<accession>A0A1X0R3Y7</accession>
<evidence type="ECO:0000256" key="1">
    <source>
        <dbReference type="ARBA" id="ARBA00010050"/>
    </source>
</evidence>
<dbReference type="GO" id="GO:0005483">
    <property type="term" value="F:soluble NSF attachment protein activity"/>
    <property type="evidence" value="ECO:0007669"/>
    <property type="project" value="TreeGrafter"/>
</dbReference>
<dbReference type="InterPro" id="IPR011990">
    <property type="entry name" value="TPR-like_helical_dom_sf"/>
</dbReference>
<evidence type="ECO:0000256" key="2">
    <source>
        <dbReference type="ARBA" id="ARBA00022448"/>
    </source>
</evidence>
<dbReference type="InterPro" id="IPR000744">
    <property type="entry name" value="NSF_attach"/>
</dbReference>
<proteinExistence type="inferred from homology"/>
<dbReference type="PANTHER" id="PTHR13768:SF8">
    <property type="entry name" value="ALPHA-SOLUBLE NSF ATTACHMENT PROTEIN"/>
    <property type="match status" value="1"/>
</dbReference>
<keyword evidence="4" id="KW-0472">Membrane</keyword>
<dbReference type="GO" id="GO:0031201">
    <property type="term" value="C:SNARE complex"/>
    <property type="evidence" value="ECO:0007669"/>
    <property type="project" value="TreeGrafter"/>
</dbReference>
<comment type="function">
    <text evidence="4">Required for vesicular transport between the endoplasmic reticulum and the Golgi apparatus.</text>
</comment>
<dbReference type="SUPFAM" id="SSF48452">
    <property type="entry name" value="TPR-like"/>
    <property type="match status" value="1"/>
</dbReference>
<dbReference type="CDD" id="cd15832">
    <property type="entry name" value="SNAP"/>
    <property type="match status" value="1"/>
</dbReference>
<gene>
    <name evidence="5" type="ORF">BCV72DRAFT_206900</name>
</gene>
<dbReference type="GO" id="GO:0006886">
    <property type="term" value="P:intracellular protein transport"/>
    <property type="evidence" value="ECO:0007669"/>
    <property type="project" value="UniProtKB-UniRule"/>
</dbReference>
<dbReference type="Pfam" id="PF14938">
    <property type="entry name" value="SNAP"/>
    <property type="match status" value="1"/>
</dbReference>
<organism evidence="5">
    <name type="scientific">Rhizopus microsporus var. microsporus</name>
    <dbReference type="NCBI Taxonomy" id="86635"/>
    <lineage>
        <taxon>Eukaryota</taxon>
        <taxon>Fungi</taxon>
        <taxon>Fungi incertae sedis</taxon>
        <taxon>Mucoromycota</taxon>
        <taxon>Mucoromycotina</taxon>
        <taxon>Mucoromycetes</taxon>
        <taxon>Mucorales</taxon>
        <taxon>Mucorineae</taxon>
        <taxon>Rhizopodaceae</taxon>
        <taxon>Rhizopus</taxon>
    </lineage>
</organism>
<comment type="similarity">
    <text evidence="1 4">Belongs to the SNAP family.</text>
</comment>
<keyword evidence="2 4" id="KW-0813">Transport</keyword>
<keyword evidence="4" id="KW-0931">ER-Golgi transport</keyword>
<dbReference type="GO" id="GO:0035494">
    <property type="term" value="P:SNARE complex disassembly"/>
    <property type="evidence" value="ECO:0007669"/>
    <property type="project" value="TreeGrafter"/>
</dbReference>
<evidence type="ECO:0000256" key="3">
    <source>
        <dbReference type="ARBA" id="ARBA00022927"/>
    </source>
</evidence>
<dbReference type="EMBL" id="KV921917">
    <property type="protein sequence ID" value="ORE06739.1"/>
    <property type="molecule type" value="Genomic_DNA"/>
</dbReference>